<organism evidence="1">
    <name type="scientific">Setaria italica</name>
    <name type="common">Foxtail millet</name>
    <name type="synonym">Panicum italicum</name>
    <dbReference type="NCBI Taxonomy" id="4555"/>
    <lineage>
        <taxon>Eukaryota</taxon>
        <taxon>Viridiplantae</taxon>
        <taxon>Streptophyta</taxon>
        <taxon>Embryophyta</taxon>
        <taxon>Tracheophyta</taxon>
        <taxon>Spermatophyta</taxon>
        <taxon>Magnoliopsida</taxon>
        <taxon>Liliopsida</taxon>
        <taxon>Poales</taxon>
        <taxon>Poaceae</taxon>
        <taxon>PACMAD clade</taxon>
        <taxon>Panicoideae</taxon>
        <taxon>Panicodae</taxon>
        <taxon>Paniceae</taxon>
        <taxon>Cenchrinae</taxon>
        <taxon>Setaria</taxon>
    </lineage>
</organism>
<dbReference type="AlphaFoldDB" id="A0A368RPB0"/>
<dbReference type="EMBL" id="CM003533">
    <property type="protein sequence ID" value="RCV31874.1"/>
    <property type="molecule type" value="Genomic_DNA"/>
</dbReference>
<name>A0A368RPB0_SETIT</name>
<evidence type="ECO:0000313" key="1">
    <source>
        <dbReference type="EMBL" id="RCV31874.1"/>
    </source>
</evidence>
<protein>
    <submittedName>
        <fullName evidence="1">Uncharacterized protein</fullName>
    </submittedName>
</protein>
<reference evidence="1" key="2">
    <citation type="submission" date="2015-07" db="EMBL/GenBank/DDBJ databases">
        <authorList>
            <person name="Noorani M."/>
        </authorList>
    </citation>
    <scope>NUCLEOTIDE SEQUENCE</scope>
    <source>
        <strain evidence="1">Yugu1</strain>
    </source>
</reference>
<sequence length="143" mass="15850">MRYGPRCIYGPDQPQSQLSIWAFTWDQPTSYAQRKRFFFSWQEHRRATVPDSPISFPHAEFGSIPSCFAGSTLRSRAEMAGRFVIQKLASGMLRSAGSLSAHAPPASSATVPGARYLSTFPGSRVRLLKLAGQKLECRILLEG</sequence>
<accession>A0A368RPB0</accession>
<proteinExistence type="predicted"/>
<reference evidence="1" key="1">
    <citation type="journal article" date="2012" name="Nat. Biotechnol.">
        <title>Reference genome sequence of the model plant Setaria.</title>
        <authorList>
            <person name="Bennetzen J.L."/>
            <person name="Schmutz J."/>
            <person name="Wang H."/>
            <person name="Percifield R."/>
            <person name="Hawkins J."/>
            <person name="Pontaroli A.C."/>
            <person name="Estep M."/>
            <person name="Feng L."/>
            <person name="Vaughn J.N."/>
            <person name="Grimwood J."/>
            <person name="Jenkins J."/>
            <person name="Barry K."/>
            <person name="Lindquist E."/>
            <person name="Hellsten U."/>
            <person name="Deshpande S."/>
            <person name="Wang X."/>
            <person name="Wu X."/>
            <person name="Mitros T."/>
            <person name="Triplett J."/>
            <person name="Yang X."/>
            <person name="Ye C.Y."/>
            <person name="Mauro-Herrera M."/>
            <person name="Wang L."/>
            <person name="Li P."/>
            <person name="Sharma M."/>
            <person name="Sharma R."/>
            <person name="Ronald P.C."/>
            <person name="Panaud O."/>
            <person name="Kellogg E.A."/>
            <person name="Brutnell T.P."/>
            <person name="Doust A.N."/>
            <person name="Tuskan G.A."/>
            <person name="Rokhsar D."/>
            <person name="Devos K.M."/>
        </authorList>
    </citation>
    <scope>NUCLEOTIDE SEQUENCE [LARGE SCALE GENOMIC DNA]</scope>
    <source>
        <strain evidence="1">Yugu1</strain>
    </source>
</reference>
<gene>
    <name evidence="1" type="ORF">SETIT_6G213000v2</name>
</gene>